<dbReference type="PANTHER" id="PTHR47738">
    <property type="entry name" value="PTS SYSTEM FRUCTOSE-LIKE EIIA COMPONENT-RELATED"/>
    <property type="match status" value="1"/>
</dbReference>
<dbReference type="Gene3D" id="3.40.930.10">
    <property type="entry name" value="Mannitol-specific EII, Chain A"/>
    <property type="match status" value="1"/>
</dbReference>
<feature type="domain" description="PTS EIIA type-2" evidence="1">
    <location>
        <begin position="4"/>
        <end position="153"/>
    </location>
</feature>
<gene>
    <name evidence="2" type="ORF">EUA93_03115</name>
</gene>
<name>A0A4Q2RW56_9ACTN</name>
<dbReference type="EMBL" id="SDWT01000001">
    <property type="protein sequence ID" value="RYB93440.1"/>
    <property type="molecule type" value="Genomic_DNA"/>
</dbReference>
<dbReference type="PANTHER" id="PTHR47738:SF3">
    <property type="entry name" value="PHOSPHOTRANSFERASE SYSTEM MANNITOL_FRUCTOSE-SPECIFIC IIA DOMAIN CONTAINING PROTEIN"/>
    <property type="match status" value="1"/>
</dbReference>
<keyword evidence="2" id="KW-0762">Sugar transport</keyword>
<proteinExistence type="predicted"/>
<dbReference type="Pfam" id="PF00359">
    <property type="entry name" value="PTS_EIIA_2"/>
    <property type="match status" value="1"/>
</dbReference>
<evidence type="ECO:0000259" key="1">
    <source>
        <dbReference type="PROSITE" id="PS51094"/>
    </source>
</evidence>
<keyword evidence="3" id="KW-1185">Reference proteome</keyword>
<dbReference type="InterPro" id="IPR051541">
    <property type="entry name" value="PTS_SugarTrans_NitroReg"/>
</dbReference>
<keyword evidence="2" id="KW-0813">Transport</keyword>
<dbReference type="InterPro" id="IPR016152">
    <property type="entry name" value="PTrfase/Anion_transptr"/>
</dbReference>
<protein>
    <submittedName>
        <fullName evidence="2">PTS sugar transporter subunit IIA</fullName>
    </submittedName>
</protein>
<dbReference type="SUPFAM" id="SSF55804">
    <property type="entry name" value="Phoshotransferase/anion transport protein"/>
    <property type="match status" value="1"/>
</dbReference>
<dbReference type="AlphaFoldDB" id="A0A4Q2RW56"/>
<accession>A0A4Q2RW56</accession>
<reference evidence="2 3" key="1">
    <citation type="submission" date="2019-01" db="EMBL/GenBank/DDBJ databases">
        <title>Novel species of Nocardioides.</title>
        <authorList>
            <person name="Liu Q."/>
            <person name="Xin Y.-H."/>
        </authorList>
    </citation>
    <scope>NUCLEOTIDE SEQUENCE [LARGE SCALE GENOMIC DNA]</scope>
    <source>
        <strain evidence="2 3">CGMCC 4.6882</strain>
    </source>
</reference>
<organism evidence="2 3">
    <name type="scientific">Nocardioides oleivorans</name>
    <dbReference type="NCBI Taxonomy" id="273676"/>
    <lineage>
        <taxon>Bacteria</taxon>
        <taxon>Bacillati</taxon>
        <taxon>Actinomycetota</taxon>
        <taxon>Actinomycetes</taxon>
        <taxon>Propionibacteriales</taxon>
        <taxon>Nocardioidaceae</taxon>
        <taxon>Nocardioides</taxon>
    </lineage>
</organism>
<evidence type="ECO:0000313" key="3">
    <source>
        <dbReference type="Proteomes" id="UP000294071"/>
    </source>
</evidence>
<sequence>MTAASLEAGLCVLDADVADAGAAIRLLAERAVAEGVAHPSYVDAVLAREEEYPTGLPLPVPAAIPHVGAEHVARPALGALVPRSPLVFGEMGSRDRTIEARLVLMLFVTDPQAQVPLLGRVIGLLRAPDLDETLLAGLTGPDDLAARFNALLA</sequence>
<dbReference type="RefSeq" id="WP_129398650.1">
    <property type="nucleotide sequence ID" value="NZ_SDWT01000001.1"/>
</dbReference>
<dbReference type="InterPro" id="IPR002178">
    <property type="entry name" value="PTS_EIIA_type-2_dom"/>
</dbReference>
<dbReference type="PROSITE" id="PS51094">
    <property type="entry name" value="PTS_EIIA_TYPE_2"/>
    <property type="match status" value="1"/>
</dbReference>
<dbReference type="Proteomes" id="UP000294071">
    <property type="component" value="Unassembled WGS sequence"/>
</dbReference>
<evidence type="ECO:0000313" key="2">
    <source>
        <dbReference type="EMBL" id="RYB93440.1"/>
    </source>
</evidence>
<dbReference type="OrthoDB" id="3192919at2"/>
<comment type="caution">
    <text evidence="2">The sequence shown here is derived from an EMBL/GenBank/DDBJ whole genome shotgun (WGS) entry which is preliminary data.</text>
</comment>